<evidence type="ECO:0000256" key="2">
    <source>
        <dbReference type="ARBA" id="ARBA00022989"/>
    </source>
</evidence>
<dbReference type="Gene3D" id="4.10.900.10">
    <property type="entry name" value="TCF3-CBD (Catenin binding domain)"/>
    <property type="match status" value="1"/>
</dbReference>
<keyword evidence="2" id="KW-0472">Membrane</keyword>
<feature type="domain" description="Cadherin Y-type LIR-motif" evidence="4">
    <location>
        <begin position="48"/>
        <end position="84"/>
    </location>
</feature>
<accession>G5E0N8</accession>
<name>G5E0N8_9PIPI</name>
<keyword evidence="2" id="KW-1133">Transmembrane helix</keyword>
<dbReference type="AlphaFoldDB" id="G5E0N8"/>
<sequence>RDNQGLKNETKLSISICHCNGGGEEDQDYDLSQLHRGLDARPDVIRNDVASLSSLNSSSSEGDQDYSCLNNWGPRFNKLADMYGGDED</sequence>
<evidence type="ECO:0000313" key="5">
    <source>
        <dbReference type="EMBL" id="AEQ17995.1"/>
    </source>
</evidence>
<dbReference type="GO" id="GO:0005509">
    <property type="term" value="F:calcium ion binding"/>
    <property type="evidence" value="ECO:0007669"/>
    <property type="project" value="InterPro"/>
</dbReference>
<dbReference type="SMR" id="G5E0N8"/>
<evidence type="ECO:0000259" key="4">
    <source>
        <dbReference type="Pfam" id="PF01049"/>
    </source>
</evidence>
<protein>
    <submittedName>
        <fullName evidence="5">Putative E-cadherin</fullName>
    </submittedName>
</protein>
<dbReference type="EMBL" id="JP286952">
    <property type="protein sequence ID" value="AEQ17995.1"/>
    <property type="molecule type" value="mRNA"/>
</dbReference>
<keyword evidence="1" id="KW-0812">Transmembrane</keyword>
<comment type="function">
    <text evidence="3">Cadherins are calcium-dependent cell adhesion proteins.</text>
</comment>
<dbReference type="InterPro" id="IPR000233">
    <property type="entry name" value="Cadherin_Y-type_LIR"/>
</dbReference>
<dbReference type="GO" id="GO:0007156">
    <property type="term" value="P:homophilic cell adhesion via plasma membrane adhesion molecules"/>
    <property type="evidence" value="ECO:0007669"/>
    <property type="project" value="InterPro"/>
</dbReference>
<feature type="non-terminal residue" evidence="5">
    <location>
        <position position="1"/>
    </location>
</feature>
<evidence type="ECO:0000256" key="3">
    <source>
        <dbReference type="RuleBase" id="RU004357"/>
    </source>
</evidence>
<evidence type="ECO:0000256" key="1">
    <source>
        <dbReference type="ARBA" id="ARBA00022692"/>
    </source>
</evidence>
<dbReference type="Pfam" id="PF01049">
    <property type="entry name" value="CADH_Y-type_LIR"/>
    <property type="match status" value="1"/>
</dbReference>
<dbReference type="InterPro" id="IPR027397">
    <property type="entry name" value="Catenin-bd_sf"/>
</dbReference>
<organism evidence="5">
    <name type="scientific">Hymenochirus curtipes</name>
    <name type="common">western dwarf clawed frog</name>
    <dbReference type="NCBI Taxonomy" id="8362"/>
    <lineage>
        <taxon>Eukaryota</taxon>
        <taxon>Metazoa</taxon>
        <taxon>Chordata</taxon>
        <taxon>Craniata</taxon>
        <taxon>Vertebrata</taxon>
        <taxon>Euteleostomi</taxon>
        <taxon>Amphibia</taxon>
        <taxon>Batrachia</taxon>
        <taxon>Anura</taxon>
        <taxon>Pipoidea</taxon>
        <taxon>Pipidae</taxon>
        <taxon>Pipinae</taxon>
        <taxon>Hymenochirus</taxon>
    </lineage>
</organism>
<reference evidence="5" key="1">
    <citation type="submission" date="2011-09" db="EMBL/GenBank/DDBJ databases">
        <title>The odds of duplicate gene persistence after polyploidization.</title>
        <authorList>
            <person name="Chain F.J.J."/>
            <person name="Evans B.J."/>
            <person name="Dushoff J."/>
        </authorList>
    </citation>
    <scope>NUCLEOTIDE SEQUENCE</scope>
    <source>
        <tissue evidence="5">Liver</tissue>
    </source>
</reference>
<proteinExistence type="evidence at transcript level"/>
<feature type="non-terminal residue" evidence="5">
    <location>
        <position position="88"/>
    </location>
</feature>